<dbReference type="EMBL" id="BMYR01000019">
    <property type="protein sequence ID" value="GGW73128.1"/>
    <property type="molecule type" value="Genomic_DNA"/>
</dbReference>
<sequence length="193" mass="20984">MRQGTAFLLLVLMASMALGLAGCSSTPASDIRYYQLAIPSPQPVHSSKLAAIGIAPVRVATYLNGSGLVLQQSAVEFSIARQHLWADALEQQLQRQLTEYLLQALPKQPLALLNTPGVRTLQLEIDRFYANDQGQAIISGRYSLSLLGAIETVPFSHAVKLEQDGYPAMVYALSVGWQRVLADIAQHLATQVQ</sequence>
<dbReference type="PROSITE" id="PS51257">
    <property type="entry name" value="PROKAR_LIPOPROTEIN"/>
    <property type="match status" value="1"/>
</dbReference>
<dbReference type="SUPFAM" id="SSF159594">
    <property type="entry name" value="XCC0632-like"/>
    <property type="match status" value="1"/>
</dbReference>
<accession>A0ABQ2WT65</accession>
<gene>
    <name evidence="3" type="ORF">GCM10008111_31470</name>
</gene>
<evidence type="ECO:0000313" key="4">
    <source>
        <dbReference type="Proteomes" id="UP000634667"/>
    </source>
</evidence>
<evidence type="ECO:0000256" key="1">
    <source>
        <dbReference type="SAM" id="SignalP"/>
    </source>
</evidence>
<proteinExistence type="predicted"/>
<reference evidence="4" key="1">
    <citation type="journal article" date="2019" name="Int. J. Syst. Evol. Microbiol.">
        <title>The Global Catalogue of Microorganisms (GCM) 10K type strain sequencing project: providing services to taxonomists for standard genome sequencing and annotation.</title>
        <authorList>
            <consortium name="The Broad Institute Genomics Platform"/>
            <consortium name="The Broad Institute Genome Sequencing Center for Infectious Disease"/>
            <person name="Wu L."/>
            <person name="Ma J."/>
        </authorList>
    </citation>
    <scope>NUCLEOTIDE SEQUENCE [LARGE SCALE GENOMIC DNA]</scope>
    <source>
        <strain evidence="4">KCTC 23723</strain>
    </source>
</reference>
<feature type="chain" id="PRO_5045866108" description="ABC-type transport auxiliary lipoprotein component domain-containing protein" evidence="1">
    <location>
        <begin position="22"/>
        <end position="193"/>
    </location>
</feature>
<feature type="signal peptide" evidence="1">
    <location>
        <begin position="1"/>
        <end position="21"/>
    </location>
</feature>
<name>A0ABQ2WT65_9ALTE</name>
<keyword evidence="1" id="KW-0732">Signal</keyword>
<evidence type="ECO:0000259" key="2">
    <source>
        <dbReference type="Pfam" id="PF03886"/>
    </source>
</evidence>
<protein>
    <recommendedName>
        <fullName evidence="2">ABC-type transport auxiliary lipoprotein component domain-containing protein</fullName>
    </recommendedName>
</protein>
<dbReference type="RefSeq" id="WP_229797114.1">
    <property type="nucleotide sequence ID" value="NZ_BMYR01000019.1"/>
</dbReference>
<feature type="domain" description="ABC-type transport auxiliary lipoprotein component" evidence="2">
    <location>
        <begin position="34"/>
        <end position="185"/>
    </location>
</feature>
<comment type="caution">
    <text evidence="3">The sequence shown here is derived from an EMBL/GenBank/DDBJ whole genome shotgun (WGS) entry which is preliminary data.</text>
</comment>
<dbReference type="Proteomes" id="UP000634667">
    <property type="component" value="Unassembled WGS sequence"/>
</dbReference>
<dbReference type="InterPro" id="IPR005586">
    <property type="entry name" value="ABC_trans_aux"/>
</dbReference>
<dbReference type="Gene3D" id="3.40.50.10610">
    <property type="entry name" value="ABC-type transport auxiliary lipoprotein component"/>
    <property type="match status" value="1"/>
</dbReference>
<organism evidence="3 4">
    <name type="scientific">Alishewanella tabrizica</name>
    <dbReference type="NCBI Taxonomy" id="671278"/>
    <lineage>
        <taxon>Bacteria</taxon>
        <taxon>Pseudomonadati</taxon>
        <taxon>Pseudomonadota</taxon>
        <taxon>Gammaproteobacteria</taxon>
        <taxon>Alteromonadales</taxon>
        <taxon>Alteromonadaceae</taxon>
        <taxon>Alishewanella</taxon>
    </lineage>
</organism>
<evidence type="ECO:0000313" key="3">
    <source>
        <dbReference type="EMBL" id="GGW73128.1"/>
    </source>
</evidence>
<dbReference type="Pfam" id="PF03886">
    <property type="entry name" value="ABC_trans_aux"/>
    <property type="match status" value="1"/>
</dbReference>
<keyword evidence="4" id="KW-1185">Reference proteome</keyword>